<feature type="transmembrane region" description="Helical" evidence="6">
    <location>
        <begin position="234"/>
        <end position="253"/>
    </location>
</feature>
<evidence type="ECO:0000313" key="10">
    <source>
        <dbReference type="Proteomes" id="UP001208692"/>
    </source>
</evidence>
<evidence type="ECO:0000313" key="8">
    <source>
        <dbReference type="EMBL" id="GJM52953.1"/>
    </source>
</evidence>
<dbReference type="RefSeq" id="WP_264846794.1">
    <property type="nucleotide sequence ID" value="NZ_BPMA01000031.1"/>
</dbReference>
<sequence>MKRVLKFPTPYTVLMIVIVFAALLTYLLPSGAYDTLTYDSTQDVFVLKSKETTQTLPATQQVLDEKSIAIDISKFKEGKIKKPVSIPNTYKESESQPQGIKEILFAPIKGIYETIDIILFVLILGGFIGVFNNSGTLNEGVGYLSYRLKGREGILIIIVCTLIALGGTSFGLAEETLAFYPILIPVFLAAGYDLMVPLAVIYLGSSVGSMAATINPFSVIIASDAAGVDWTTGATTRVIMLVTSLVITIVYIIRYAEKVKKNPQLSIAYGTPLPESLSIEKAAPVEKLKLSSKLLLTVFALSFLIMIVGVARWGWWFEEMTALFLVASVCIALFQRMGEEQFITDFIAGAKDLLGVAFIIGIARGVTFILNDGQISDTILHYSTNLVGGMSPVLFLPVLMCVFGILTLFISSSSGMAVVTMPIMGSLATVVGIEGQNVVNAYLFGMGLMSFITPIGLILPSLAMVNISYNQWLKFVMPLLIILTLLSVGMLWVGYYF</sequence>
<keyword evidence="10" id="KW-1185">Reference proteome</keyword>
<evidence type="ECO:0000256" key="2">
    <source>
        <dbReference type="ARBA" id="ARBA00022475"/>
    </source>
</evidence>
<feature type="transmembrane region" description="Helical" evidence="6">
    <location>
        <begin position="350"/>
        <end position="370"/>
    </location>
</feature>
<feature type="transmembrane region" description="Helical" evidence="6">
    <location>
        <begin position="441"/>
        <end position="463"/>
    </location>
</feature>
<comment type="caution">
    <text evidence="7">The sequence shown here is derived from an EMBL/GenBank/DDBJ whole genome shotgun (WGS) entry which is preliminary data.</text>
</comment>
<feature type="transmembrane region" description="Helical" evidence="6">
    <location>
        <begin position="153"/>
        <end position="173"/>
    </location>
</feature>
<name>A0AAV5AXQ3_9FLAO</name>
<feature type="transmembrane region" description="Helical" evidence="6">
    <location>
        <begin position="12"/>
        <end position="29"/>
    </location>
</feature>
<evidence type="ECO:0000256" key="5">
    <source>
        <dbReference type="ARBA" id="ARBA00023136"/>
    </source>
</evidence>
<reference evidence="7 10" key="1">
    <citation type="submission" date="2021-11" db="EMBL/GenBank/DDBJ databases">
        <title>Draft genome sequence of Capnocytophaga sp. strain KC07075 isolated from cat oral cavity.</title>
        <authorList>
            <person name="Suzuki M."/>
            <person name="Imaoka K."/>
            <person name="Kimura M."/>
            <person name="Morikawa S."/>
            <person name="Maeda K."/>
        </authorList>
    </citation>
    <scope>NUCLEOTIDE SEQUENCE</scope>
    <source>
        <strain evidence="7">KC07075</strain>
        <strain evidence="8 10">KC07079</strain>
    </source>
</reference>
<dbReference type="InterPro" id="IPR018385">
    <property type="entry name" value="C4_dicarb_anaerob_car-like"/>
</dbReference>
<proteinExistence type="predicted"/>
<dbReference type="Pfam" id="PF03606">
    <property type="entry name" value="DcuC"/>
    <property type="match status" value="1"/>
</dbReference>
<evidence type="ECO:0000256" key="1">
    <source>
        <dbReference type="ARBA" id="ARBA00004651"/>
    </source>
</evidence>
<keyword evidence="2" id="KW-1003">Cell membrane</keyword>
<dbReference type="GO" id="GO:0022857">
    <property type="term" value="F:transmembrane transporter activity"/>
    <property type="evidence" value="ECO:0007669"/>
    <property type="project" value="TreeGrafter"/>
</dbReference>
<protein>
    <submittedName>
        <fullName evidence="7">C4-dicarboxylate transporter</fullName>
    </submittedName>
</protein>
<evidence type="ECO:0000256" key="6">
    <source>
        <dbReference type="SAM" id="Phobius"/>
    </source>
</evidence>
<accession>A0AAV5AXQ3</accession>
<feature type="transmembrane region" description="Helical" evidence="6">
    <location>
        <begin position="210"/>
        <end position="228"/>
    </location>
</feature>
<keyword evidence="5 6" id="KW-0472">Membrane</keyword>
<comment type="subcellular location">
    <subcellularLocation>
        <location evidence="1">Cell membrane</location>
        <topology evidence="1">Multi-pass membrane protein</topology>
    </subcellularLocation>
</comment>
<feature type="transmembrane region" description="Helical" evidence="6">
    <location>
        <begin position="321"/>
        <end position="338"/>
    </location>
</feature>
<gene>
    <name evidence="7" type="ORF">RCZ15_07630</name>
    <name evidence="8" type="ORF">RCZ16_12700</name>
</gene>
<dbReference type="Proteomes" id="UP001208692">
    <property type="component" value="Unassembled WGS sequence"/>
</dbReference>
<dbReference type="PANTHER" id="PTHR33362:SF3">
    <property type="entry name" value="SIALIC ACID TRAP TRANSPORTER PERMEASE PROTEIN SIAT"/>
    <property type="match status" value="1"/>
</dbReference>
<dbReference type="PANTHER" id="PTHR33362">
    <property type="entry name" value="SIALIC ACID TRAP TRANSPORTER PERMEASE PROTEIN SIAT-RELATED"/>
    <property type="match status" value="1"/>
</dbReference>
<dbReference type="EMBL" id="BQKA01000013">
    <property type="protein sequence ID" value="GJM49788.1"/>
    <property type="molecule type" value="Genomic_DNA"/>
</dbReference>
<evidence type="ECO:0000256" key="3">
    <source>
        <dbReference type="ARBA" id="ARBA00022692"/>
    </source>
</evidence>
<dbReference type="EMBL" id="BQKB01000023">
    <property type="protein sequence ID" value="GJM52953.1"/>
    <property type="molecule type" value="Genomic_DNA"/>
</dbReference>
<evidence type="ECO:0000313" key="7">
    <source>
        <dbReference type="EMBL" id="GJM49788.1"/>
    </source>
</evidence>
<feature type="transmembrane region" description="Helical" evidence="6">
    <location>
        <begin position="475"/>
        <end position="495"/>
    </location>
</feature>
<dbReference type="InterPro" id="IPR004681">
    <property type="entry name" value="TRAP_DctM"/>
</dbReference>
<feature type="transmembrane region" description="Helical" evidence="6">
    <location>
        <begin position="179"/>
        <end position="203"/>
    </location>
</feature>
<feature type="transmembrane region" description="Helical" evidence="6">
    <location>
        <begin position="294"/>
        <end position="315"/>
    </location>
</feature>
<feature type="transmembrane region" description="Helical" evidence="6">
    <location>
        <begin position="111"/>
        <end position="132"/>
    </location>
</feature>
<evidence type="ECO:0000256" key="4">
    <source>
        <dbReference type="ARBA" id="ARBA00022989"/>
    </source>
</evidence>
<evidence type="ECO:0000313" key="9">
    <source>
        <dbReference type="Proteomes" id="UP001207736"/>
    </source>
</evidence>
<dbReference type="Proteomes" id="UP001207736">
    <property type="component" value="Unassembled WGS sequence"/>
</dbReference>
<dbReference type="GO" id="GO:0005886">
    <property type="term" value="C:plasma membrane"/>
    <property type="evidence" value="ECO:0007669"/>
    <property type="project" value="UniProtKB-SubCell"/>
</dbReference>
<keyword evidence="4 6" id="KW-1133">Transmembrane helix</keyword>
<organism evidence="7 9">
    <name type="scientific">Capnocytophaga catalasegens</name>
    <dbReference type="NCBI Taxonomy" id="1004260"/>
    <lineage>
        <taxon>Bacteria</taxon>
        <taxon>Pseudomonadati</taxon>
        <taxon>Bacteroidota</taxon>
        <taxon>Flavobacteriia</taxon>
        <taxon>Flavobacteriales</taxon>
        <taxon>Flavobacteriaceae</taxon>
        <taxon>Capnocytophaga</taxon>
    </lineage>
</organism>
<feature type="transmembrane region" description="Helical" evidence="6">
    <location>
        <begin position="390"/>
        <end position="410"/>
    </location>
</feature>
<feature type="transmembrane region" description="Helical" evidence="6">
    <location>
        <begin position="417"/>
        <end position="435"/>
    </location>
</feature>
<dbReference type="AlphaFoldDB" id="A0AAV5AXQ3"/>
<keyword evidence="3 6" id="KW-0812">Transmembrane</keyword>